<dbReference type="Proteomes" id="UP000238479">
    <property type="component" value="Chromosome 6"/>
</dbReference>
<dbReference type="EMBL" id="PDCK01000044">
    <property type="protein sequence ID" value="PRQ24278.1"/>
    <property type="molecule type" value="Genomic_DNA"/>
</dbReference>
<name>A0A2P6PQS1_ROSCH</name>
<accession>A0A2P6PQS1</accession>
<reference evidence="1 2" key="1">
    <citation type="journal article" date="2018" name="Nat. Genet.">
        <title>The Rosa genome provides new insights in the design of modern roses.</title>
        <authorList>
            <person name="Bendahmane M."/>
        </authorList>
    </citation>
    <scope>NUCLEOTIDE SEQUENCE [LARGE SCALE GENOMIC DNA]</scope>
    <source>
        <strain evidence="2">cv. Old Blush</strain>
    </source>
</reference>
<gene>
    <name evidence="1" type="ORF">RchiOBHm_Chr6g0270601</name>
</gene>
<organism evidence="1 2">
    <name type="scientific">Rosa chinensis</name>
    <name type="common">China rose</name>
    <dbReference type="NCBI Taxonomy" id="74649"/>
    <lineage>
        <taxon>Eukaryota</taxon>
        <taxon>Viridiplantae</taxon>
        <taxon>Streptophyta</taxon>
        <taxon>Embryophyta</taxon>
        <taxon>Tracheophyta</taxon>
        <taxon>Spermatophyta</taxon>
        <taxon>Magnoliopsida</taxon>
        <taxon>eudicotyledons</taxon>
        <taxon>Gunneridae</taxon>
        <taxon>Pentapetalae</taxon>
        <taxon>rosids</taxon>
        <taxon>fabids</taxon>
        <taxon>Rosales</taxon>
        <taxon>Rosaceae</taxon>
        <taxon>Rosoideae</taxon>
        <taxon>Rosoideae incertae sedis</taxon>
        <taxon>Rosa</taxon>
    </lineage>
</organism>
<protein>
    <submittedName>
        <fullName evidence="1">Uncharacterized protein</fullName>
    </submittedName>
</protein>
<evidence type="ECO:0000313" key="1">
    <source>
        <dbReference type="EMBL" id="PRQ24278.1"/>
    </source>
</evidence>
<dbReference type="AlphaFoldDB" id="A0A2P6PQS1"/>
<comment type="caution">
    <text evidence="1">The sequence shown here is derived from an EMBL/GenBank/DDBJ whole genome shotgun (WGS) entry which is preliminary data.</text>
</comment>
<dbReference type="Gramene" id="PRQ24278">
    <property type="protein sequence ID" value="PRQ24278"/>
    <property type="gene ID" value="RchiOBHm_Chr6g0270601"/>
</dbReference>
<evidence type="ECO:0000313" key="2">
    <source>
        <dbReference type="Proteomes" id="UP000238479"/>
    </source>
</evidence>
<keyword evidence="2" id="KW-1185">Reference proteome</keyword>
<proteinExistence type="predicted"/>
<sequence>MSRNEEIKLSWSNQETLRKGGKLTNEVSNVTMKKKWKNEVLWRWKVTRLE</sequence>